<feature type="transmembrane region" description="Helical" evidence="1">
    <location>
        <begin position="43"/>
        <end position="64"/>
    </location>
</feature>
<dbReference type="AlphaFoldDB" id="A0AAE3SUY9"/>
<feature type="transmembrane region" description="Helical" evidence="1">
    <location>
        <begin position="329"/>
        <end position="353"/>
    </location>
</feature>
<evidence type="ECO:0000259" key="2">
    <source>
        <dbReference type="Pfam" id="PF09925"/>
    </source>
</evidence>
<evidence type="ECO:0000313" key="3">
    <source>
        <dbReference type="EMBL" id="MCX8997582.1"/>
    </source>
</evidence>
<name>A0AAE3SUY9_9HYPH</name>
<feature type="transmembrane region" description="Helical" evidence="1">
    <location>
        <begin position="70"/>
        <end position="91"/>
    </location>
</feature>
<feature type="transmembrane region" description="Helical" evidence="1">
    <location>
        <begin position="306"/>
        <end position="323"/>
    </location>
</feature>
<evidence type="ECO:0000256" key="1">
    <source>
        <dbReference type="SAM" id="Phobius"/>
    </source>
</evidence>
<accession>A0AAE3SUY9</accession>
<evidence type="ECO:0000313" key="4">
    <source>
        <dbReference type="Proteomes" id="UP001208771"/>
    </source>
</evidence>
<sequence>MYVKRVKRQLSEWADAGLLPPETAAVLARDLDSRASRIGIAQVLLVLAGIFLCVAFLLLVSANWELIPRIVRLGAVVALIWATHLAGALFIRAGRTTLGTAALLLGTACFGGGLSLAGQMYHISGDMVSMFTVWFLAAALTSVLFRSGAVAVAAGFVSMALCWSLIDVSGGTITSGNLWVPPALAVAMALLAWLSGQEKVAHFSFLLLIGWAVWLYGENDTVFVAAVFVALGFAIFTALALKGSPFARCGEALGGAPMIYALVLSAIGLFLLHISLQGGGLVGAAVVGLGLSVAALALAGSEHGGVRWLCYAMIGAIVFYLWMETVGSILGTSGFFLVAALVAGALAFAIVRLEKRLAGPRKRTSP</sequence>
<keyword evidence="1" id="KW-1133">Transmembrane helix</keyword>
<feature type="transmembrane region" description="Helical" evidence="1">
    <location>
        <begin position="222"/>
        <end position="241"/>
    </location>
</feature>
<dbReference type="Pfam" id="PF09925">
    <property type="entry name" value="DUF2157"/>
    <property type="match status" value="1"/>
</dbReference>
<dbReference type="Proteomes" id="UP001208771">
    <property type="component" value="Unassembled WGS sequence"/>
</dbReference>
<dbReference type="InterPro" id="IPR018677">
    <property type="entry name" value="DUF2157"/>
</dbReference>
<comment type="caution">
    <text evidence="3">The sequence shown here is derived from an EMBL/GenBank/DDBJ whole genome shotgun (WGS) entry which is preliminary data.</text>
</comment>
<feature type="transmembrane region" description="Helical" evidence="1">
    <location>
        <begin position="253"/>
        <end position="274"/>
    </location>
</feature>
<feature type="transmembrane region" description="Helical" evidence="1">
    <location>
        <begin position="98"/>
        <end position="121"/>
    </location>
</feature>
<proteinExistence type="predicted"/>
<dbReference type="RefSeq" id="WP_306411366.1">
    <property type="nucleotide sequence ID" value="NZ_JANFPI010000003.1"/>
</dbReference>
<feature type="domain" description="DUF2157" evidence="2">
    <location>
        <begin position="12"/>
        <end position="149"/>
    </location>
</feature>
<gene>
    <name evidence="3" type="ORF">NOF55_10730</name>
</gene>
<dbReference type="EMBL" id="JANFPI010000003">
    <property type="protein sequence ID" value="MCX8997582.1"/>
    <property type="molecule type" value="Genomic_DNA"/>
</dbReference>
<feature type="transmembrane region" description="Helical" evidence="1">
    <location>
        <begin position="280"/>
        <end position="299"/>
    </location>
</feature>
<organism evidence="3 4">
    <name type="scientific">Ectorhizobium quercum</name>
    <dbReference type="NCBI Taxonomy" id="2965071"/>
    <lineage>
        <taxon>Bacteria</taxon>
        <taxon>Pseudomonadati</taxon>
        <taxon>Pseudomonadota</taxon>
        <taxon>Alphaproteobacteria</taxon>
        <taxon>Hyphomicrobiales</taxon>
        <taxon>Rhizobiaceae</taxon>
        <taxon>Ectorhizobium</taxon>
    </lineage>
</organism>
<feature type="transmembrane region" description="Helical" evidence="1">
    <location>
        <begin position="178"/>
        <end position="195"/>
    </location>
</feature>
<feature type="transmembrane region" description="Helical" evidence="1">
    <location>
        <begin position="200"/>
        <end position="216"/>
    </location>
</feature>
<keyword evidence="1" id="KW-0812">Transmembrane</keyword>
<reference evidence="3" key="1">
    <citation type="submission" date="2022-07" db="EMBL/GenBank/DDBJ databases">
        <title>Ectorhizobium quercum gen.nov., sp. nov.</title>
        <authorList>
            <person name="Ma T."/>
            <person name="Li Y."/>
        </authorList>
    </citation>
    <scope>NUCLEOTIDE SEQUENCE</scope>
    <source>
        <strain evidence="3">BDR2-2</strain>
    </source>
</reference>
<protein>
    <submittedName>
        <fullName evidence="3">DUF2157 domain-containing protein</fullName>
    </submittedName>
</protein>
<feature type="transmembrane region" description="Helical" evidence="1">
    <location>
        <begin position="150"/>
        <end position="166"/>
    </location>
</feature>
<keyword evidence="1" id="KW-0472">Membrane</keyword>
<keyword evidence="4" id="KW-1185">Reference proteome</keyword>